<reference evidence="2" key="1">
    <citation type="submission" date="2019-04" db="EMBL/GenBank/DDBJ databases">
        <title>Complete genome sequence of Sphingomonas sp. W1-2-3.</title>
        <authorList>
            <person name="Im W.T."/>
        </authorList>
    </citation>
    <scope>NUCLEOTIDE SEQUENCE [LARGE SCALE GENOMIC DNA]</scope>
    <source>
        <strain evidence="2">W1-2-3</strain>
    </source>
</reference>
<gene>
    <name evidence="1" type="ORF">E6W36_01320</name>
</gene>
<proteinExistence type="predicted"/>
<organism evidence="1 2">
    <name type="scientific">Hankyongella ginsenosidimutans</name>
    <dbReference type="NCBI Taxonomy" id="1763828"/>
    <lineage>
        <taxon>Bacteria</taxon>
        <taxon>Pseudomonadati</taxon>
        <taxon>Pseudomonadota</taxon>
        <taxon>Alphaproteobacteria</taxon>
        <taxon>Sphingomonadales</taxon>
        <taxon>Sphingomonadaceae</taxon>
        <taxon>Hankyongella</taxon>
    </lineage>
</organism>
<dbReference type="KEGG" id="hgn:E6W36_01320"/>
<accession>A0A4D7C5B8</accession>
<dbReference type="Proteomes" id="UP000298714">
    <property type="component" value="Chromosome"/>
</dbReference>
<dbReference type="EMBL" id="CP039704">
    <property type="protein sequence ID" value="QCI78765.1"/>
    <property type="molecule type" value="Genomic_DNA"/>
</dbReference>
<sequence length="78" mass="8562">MWEQLRTAALRRLQALPPEAQVAVMTLAPHAGAVPPRYASLAVAARVIEAADAHPGARMDSRRCGCWRGLRRQTRPCC</sequence>
<evidence type="ECO:0000313" key="2">
    <source>
        <dbReference type="Proteomes" id="UP000298714"/>
    </source>
</evidence>
<keyword evidence="2" id="KW-1185">Reference proteome</keyword>
<name>A0A4D7C5B8_9SPHN</name>
<dbReference type="AlphaFoldDB" id="A0A4D7C5B8"/>
<evidence type="ECO:0000313" key="1">
    <source>
        <dbReference type="EMBL" id="QCI78765.1"/>
    </source>
</evidence>
<protein>
    <submittedName>
        <fullName evidence="1">Uncharacterized protein</fullName>
    </submittedName>
</protein>